<accession>A0A975CDG1</accession>
<keyword evidence="2" id="KW-1185">Reference proteome</keyword>
<dbReference type="KEGG" id="otd:J1M35_14870"/>
<protein>
    <submittedName>
        <fullName evidence="1">Uncharacterized protein</fullName>
    </submittedName>
</protein>
<dbReference type="RefSeq" id="WP_208007939.1">
    <property type="nucleotide sequence ID" value="NZ_CP071796.1"/>
</dbReference>
<sequence>MSLQTRLLALCLSVAGQLRTRISASHSGVAKAWVCFGVSNSQVQVKRSFQIASVTRTAKGRYRISFAPALPTVDYCWHAQVRDGLDRYGYAQQLQVTARTNQDSKTTQVLDISCVAIDGSLQDATEINVVIYH</sequence>
<dbReference type="AlphaFoldDB" id="A0A975CDG1"/>
<evidence type="ECO:0000313" key="2">
    <source>
        <dbReference type="Proteomes" id="UP000663903"/>
    </source>
</evidence>
<organism evidence="1 2">
    <name type="scientific">Ottowia testudinis</name>
    <dbReference type="NCBI Taxonomy" id="2816950"/>
    <lineage>
        <taxon>Bacteria</taxon>
        <taxon>Pseudomonadati</taxon>
        <taxon>Pseudomonadota</taxon>
        <taxon>Betaproteobacteria</taxon>
        <taxon>Burkholderiales</taxon>
        <taxon>Comamonadaceae</taxon>
        <taxon>Ottowia</taxon>
    </lineage>
</organism>
<dbReference type="EMBL" id="CP071796">
    <property type="protein sequence ID" value="QTD44375.1"/>
    <property type="molecule type" value="Genomic_DNA"/>
</dbReference>
<reference evidence="1" key="1">
    <citation type="submission" date="2021-03" db="EMBL/GenBank/DDBJ databases">
        <title>Ottowia sp. 27C isolated from the cloaca of a Giant Asian pond turtle (Heosemys grandis).</title>
        <authorList>
            <person name="Spergser J."/>
            <person name="Busse H.-J."/>
        </authorList>
    </citation>
    <scope>NUCLEOTIDE SEQUENCE</scope>
    <source>
        <strain evidence="1">27C</strain>
    </source>
</reference>
<evidence type="ECO:0000313" key="1">
    <source>
        <dbReference type="EMBL" id="QTD44375.1"/>
    </source>
</evidence>
<gene>
    <name evidence="1" type="ORF">J1M35_14870</name>
</gene>
<dbReference type="Proteomes" id="UP000663903">
    <property type="component" value="Chromosome"/>
</dbReference>
<proteinExistence type="predicted"/>
<name>A0A975CDG1_9BURK</name>